<accession>A0A510JCX6</accession>
<proteinExistence type="predicted"/>
<feature type="region of interest" description="Disordered" evidence="1">
    <location>
        <begin position="715"/>
        <end position="738"/>
    </location>
</feature>
<evidence type="ECO:0000313" key="3">
    <source>
        <dbReference type="Proteomes" id="UP000321606"/>
    </source>
</evidence>
<feature type="compositionally biased region" description="Polar residues" evidence="1">
    <location>
        <begin position="755"/>
        <end position="769"/>
    </location>
</feature>
<dbReference type="CDD" id="cd20732">
    <property type="entry name" value="PoNe_FilH_DUF637_VENN-like"/>
    <property type="match status" value="1"/>
</dbReference>
<dbReference type="Proteomes" id="UP000321606">
    <property type="component" value="Chromosome"/>
</dbReference>
<evidence type="ECO:0000256" key="1">
    <source>
        <dbReference type="SAM" id="MobiDB-lite"/>
    </source>
</evidence>
<feature type="compositionally biased region" description="Basic and acidic residues" evidence="1">
    <location>
        <begin position="87"/>
        <end position="102"/>
    </location>
</feature>
<name>A0A510JCX6_9FUSO</name>
<feature type="region of interest" description="Disordered" evidence="1">
    <location>
        <begin position="881"/>
        <end position="902"/>
    </location>
</feature>
<evidence type="ECO:0000313" key="2">
    <source>
        <dbReference type="EMBL" id="BBM37160.1"/>
    </source>
</evidence>
<feature type="compositionally biased region" description="Basic and acidic residues" evidence="1">
    <location>
        <begin position="406"/>
        <end position="427"/>
    </location>
</feature>
<gene>
    <name evidence="2" type="ORF">JCM16774_2119</name>
</gene>
<feature type="region of interest" description="Disordered" evidence="1">
    <location>
        <begin position="74"/>
        <end position="105"/>
    </location>
</feature>
<organism evidence="2 3">
    <name type="scientific">Pseudoleptotrichia goodfellowii</name>
    <dbReference type="NCBI Taxonomy" id="157692"/>
    <lineage>
        <taxon>Bacteria</taxon>
        <taxon>Fusobacteriati</taxon>
        <taxon>Fusobacteriota</taxon>
        <taxon>Fusobacteriia</taxon>
        <taxon>Fusobacteriales</taxon>
        <taxon>Leptotrichiaceae</taxon>
        <taxon>Pseudoleptotrichia</taxon>
    </lineage>
</organism>
<feature type="region of interest" description="Disordered" evidence="1">
    <location>
        <begin position="395"/>
        <end position="427"/>
    </location>
</feature>
<dbReference type="KEGG" id="lgo:JCM16774_2119"/>
<reference evidence="2 3" key="1">
    <citation type="submission" date="2019-07" db="EMBL/GenBank/DDBJ databases">
        <title>Complete Genome Sequence of Leptotrichia goodfellowii Strain JCM 16774.</title>
        <authorList>
            <person name="Watanabe S."/>
            <person name="Cui L."/>
        </authorList>
    </citation>
    <scope>NUCLEOTIDE SEQUENCE [LARGE SCALE GENOMIC DNA]</scope>
    <source>
        <strain evidence="2 3">JCM16774</strain>
    </source>
</reference>
<protein>
    <submittedName>
        <fullName evidence="2">Uncharacterized protein</fullName>
    </submittedName>
</protein>
<dbReference type="OrthoDB" id="83122at2"/>
<feature type="region of interest" description="Disordered" evidence="1">
    <location>
        <begin position="751"/>
        <end position="781"/>
    </location>
</feature>
<sequence>MGEGSNLTIGKAENTAGIIGVEGNGKLKINEYKGKDLYNHDSLTTTGGSIGTSGAGISNENHRKEGITRHTVIGNVEIGSATGSPINRDRSKANKTTRDDHSSTNVYVESQTIDYALHPAKFKEDVGIAVLEGSATVEGALKKIDNILRGDDNSDISQSEKRRYEEIKENIIRVKTAPDMKLIAEGDLSDPEVQKRLGIGGRFNPDDPNLPEKIKDRIAQVREQGQEINYFYDKVTGKIYINENADEDEIRAGIGREWGIRNEFDRGRTKPNGEGQEKGTVAGEIAYKEIEDRTKGKGDKKVNPYDFEYAQFDPDSEVSGDFTKAHIDKFFAGLGEAGARLRKGDIKGGLGKVAETFGKTGKVLGKDTKNVIAGGDKRKKTIEESKNAIKEKATEVKARNEKKRKAAEAEKAKKRQEEERKKQEEKNKEIAEISKKYIGRRIVSKEDYDYLIYLSKNPDLRSEYKDYNIKLINTLEGKYLIEESLGNPKAKASKEWFEEKYLANNEQYYYYTTPQPTISDFRRDINAGRGISSGGLFIKGYGLTKEYAEMNKEEKVGMVIEGTAQGAGGVIRAGAGASAVGIGLGTCVETAGGGCLAAGAGAANVSFGGNEAFMGGQKILQGFTNQGYTIKGTPGEEYAKLKAGKEANVNRSFKGIINPIKSTMTTIGFGEDDYDVLNMMTGQGMQYASQYVQTYRPMYEAKRAVILGNGNSNVRAKNEVSHTKNESSSTKGKPQDIVLVENSEGVLEVPKETKIQNNTNIKPISSNSGKKPMRDVTNSVKEDKSGGITYTIKVIPKENPKVNPEIIEKSTIEATKIQTEEIVLKKPVKNDYKENNSFESNYSNNKEKSFNYKSSGGNENLKNTEYSSGLGDLKYTETPLTSNKIGSKNVNKHSQTLNTPSEVSKDVKTVMRGEDSSGRITEKVFNTAFEKDPNITVYEGKYGSNNGFDHVIKDEKTGEVWILESKQLSNKGTVNLSNKGVGGTRQLSSEWVDNVLMKLDKDSPTRKLIEQARKYDKLRTGVTVIDKDTGELKIVPVIIKNK</sequence>
<feature type="region of interest" description="Disordered" evidence="1">
    <location>
        <begin position="833"/>
        <end position="860"/>
    </location>
</feature>
<dbReference type="STRING" id="714315.GCA_000516535_02114"/>
<dbReference type="EMBL" id="AP019822">
    <property type="protein sequence ID" value="BBM37160.1"/>
    <property type="molecule type" value="Genomic_DNA"/>
</dbReference>
<dbReference type="AlphaFoldDB" id="A0A510JCX6"/>
<feature type="compositionally biased region" description="Basic and acidic residues" evidence="1">
    <location>
        <begin position="716"/>
        <end position="725"/>
    </location>
</feature>
<dbReference type="RefSeq" id="WP_026738258.1">
    <property type="nucleotide sequence ID" value="NZ_AP019822.1"/>
</dbReference>